<dbReference type="EMBL" id="JAECZO010000016">
    <property type="protein sequence ID" value="KAK7201560.1"/>
    <property type="molecule type" value="Genomic_DNA"/>
</dbReference>
<feature type="region of interest" description="Disordered" evidence="1">
    <location>
        <begin position="376"/>
        <end position="396"/>
    </location>
</feature>
<feature type="compositionally biased region" description="Pro residues" evidence="1">
    <location>
        <begin position="380"/>
        <end position="389"/>
    </location>
</feature>
<sequence>MPTDPHIIYYRALCLLTEADVIPIQIAWGAELVDGLIKLADANTLLFQEFDVDRKYPVYEISPFDWGRHNSVPTSVEVLYPNDEYYTVLEQKCNLKRMQVEMLRDKEHLRHLNEALGAFFAAVNAREANNPIPLNDEQFREIWRSCIAQGRYDKIRWQTTHSEELLQQLWSDCNIAFQQVRETETRDTTHLATAIEQMQTAFTNQFRSIQQQLDAQRQRMPEPQAPQPPQTDFTSFDTLLGRGPVYPRPTHPQRSSLLDIRNWHVYLEEHGSYESVLRNMLERIHGTQQQRSPEHTIACTWFAKDFMAVVRRDAFSRPDCRDLVDNANQALETVLFTARRSHGFELSTQRARDDANMDPSIRSMYHDLEDEYGARFAPTQAPPRPPAAPRYPYHNGPQERWIAREGTNPSHWNNEGYYAGNNATRAATGYSAYRGGQAGVYPSSGGQIAYGAHANAKNGAAPRNGGNKR</sequence>
<organism evidence="2 3">
    <name type="scientific">Novymonas esmeraldas</name>
    <dbReference type="NCBI Taxonomy" id="1808958"/>
    <lineage>
        <taxon>Eukaryota</taxon>
        <taxon>Discoba</taxon>
        <taxon>Euglenozoa</taxon>
        <taxon>Kinetoplastea</taxon>
        <taxon>Metakinetoplastina</taxon>
        <taxon>Trypanosomatida</taxon>
        <taxon>Trypanosomatidae</taxon>
        <taxon>Novymonas</taxon>
    </lineage>
</organism>
<evidence type="ECO:0000313" key="2">
    <source>
        <dbReference type="EMBL" id="KAK7201560.1"/>
    </source>
</evidence>
<protein>
    <submittedName>
        <fullName evidence="2">Uncharacterized protein</fullName>
    </submittedName>
</protein>
<feature type="region of interest" description="Disordered" evidence="1">
    <location>
        <begin position="211"/>
        <end position="253"/>
    </location>
</feature>
<evidence type="ECO:0000256" key="1">
    <source>
        <dbReference type="SAM" id="MobiDB-lite"/>
    </source>
</evidence>
<comment type="caution">
    <text evidence="2">The sequence shown here is derived from an EMBL/GenBank/DDBJ whole genome shotgun (WGS) entry which is preliminary data.</text>
</comment>
<evidence type="ECO:0000313" key="3">
    <source>
        <dbReference type="Proteomes" id="UP001430356"/>
    </source>
</evidence>
<name>A0AAW0F905_9TRYP</name>
<dbReference type="Proteomes" id="UP001430356">
    <property type="component" value="Unassembled WGS sequence"/>
</dbReference>
<gene>
    <name evidence="2" type="ORF">NESM_000220300</name>
</gene>
<proteinExistence type="predicted"/>
<dbReference type="AlphaFoldDB" id="A0AAW0F905"/>
<reference evidence="2 3" key="1">
    <citation type="journal article" date="2021" name="MBio">
        <title>A New Model Trypanosomatid, Novymonas esmeraldas: Genomic Perception of Its 'Candidatus Pandoraea novymonadis' Endosymbiont.</title>
        <authorList>
            <person name="Zakharova A."/>
            <person name="Saura A."/>
            <person name="Butenko A."/>
            <person name="Podesvova L."/>
            <person name="Warmusova S."/>
            <person name="Kostygov A.Y."/>
            <person name="Nenarokova A."/>
            <person name="Lukes J."/>
            <person name="Opperdoes F.R."/>
            <person name="Yurchenko V."/>
        </authorList>
    </citation>
    <scope>NUCLEOTIDE SEQUENCE [LARGE SCALE GENOMIC DNA]</scope>
    <source>
        <strain evidence="2 3">E262AT.01</strain>
    </source>
</reference>
<keyword evidence="3" id="KW-1185">Reference proteome</keyword>
<accession>A0AAW0F905</accession>